<dbReference type="InterPro" id="IPR029063">
    <property type="entry name" value="SAM-dependent_MTases_sf"/>
</dbReference>
<dbReference type="GO" id="GO:0032259">
    <property type="term" value="P:methylation"/>
    <property type="evidence" value="ECO:0007669"/>
    <property type="project" value="UniProtKB-KW"/>
</dbReference>
<dbReference type="InterPro" id="IPR006342">
    <property type="entry name" value="FkbM_mtfrase"/>
</dbReference>
<dbReference type="PANTHER" id="PTHR34203">
    <property type="entry name" value="METHYLTRANSFERASE, FKBM FAMILY PROTEIN"/>
    <property type="match status" value="1"/>
</dbReference>
<organism evidence="2 3">
    <name type="scientific">Hydrogenophaga crocea</name>
    <dbReference type="NCBI Taxonomy" id="2716225"/>
    <lineage>
        <taxon>Bacteria</taxon>
        <taxon>Pseudomonadati</taxon>
        <taxon>Pseudomonadota</taxon>
        <taxon>Betaproteobacteria</taxon>
        <taxon>Burkholderiales</taxon>
        <taxon>Comamonadaceae</taxon>
        <taxon>Hydrogenophaga</taxon>
    </lineage>
</organism>
<dbReference type="RefSeq" id="WP_166222927.1">
    <property type="nucleotide sequence ID" value="NZ_CP049989.1"/>
</dbReference>
<proteinExistence type="predicted"/>
<dbReference type="KEGG" id="hcz:G9Q37_00360"/>
<sequence length="311" mass="34236">MTPSTPSAPGQAATLLCVRQAQPVGALVDRYITRALLRRAAVHAAQRGHKMAIFANDLIGIDINQHGVYERDELALLFAFLQPLAATFAAGVALDVGANIGNHSLFFARRFAAVHAFEPHPDTFALLRFNTQWDPRIHARRVGLGSEAGRFELFEHATNLGGSSLRNASAQGDRKVSIDIERLDDLALDGRGPDFMKIDVEGFETEVLKGGLNAIARGQPLIVLEQHLAEFRDGQPEAVRLLAGLGYRFAWHAAPPLPRTWLGRRWADLRDLWRGQTHRIVTASEVQARHHSMLVAVPPRFQAALGLRPEA</sequence>
<dbReference type="InterPro" id="IPR052514">
    <property type="entry name" value="SAM-dependent_MTase"/>
</dbReference>
<dbReference type="AlphaFoldDB" id="A0A6G8ICF1"/>
<dbReference type="Proteomes" id="UP000503162">
    <property type="component" value="Chromosome"/>
</dbReference>
<evidence type="ECO:0000259" key="1">
    <source>
        <dbReference type="Pfam" id="PF05050"/>
    </source>
</evidence>
<evidence type="ECO:0000313" key="3">
    <source>
        <dbReference type="Proteomes" id="UP000503162"/>
    </source>
</evidence>
<keyword evidence="3" id="KW-1185">Reference proteome</keyword>
<dbReference type="GO" id="GO:0008168">
    <property type="term" value="F:methyltransferase activity"/>
    <property type="evidence" value="ECO:0007669"/>
    <property type="project" value="UniProtKB-KW"/>
</dbReference>
<reference evidence="2 3" key="1">
    <citation type="submission" date="2020-03" db="EMBL/GenBank/DDBJ databases">
        <title>Hydrogenophaga sp. nov. isolated from cyanobacterial mat.</title>
        <authorList>
            <person name="Thorat V."/>
            <person name="Kirdat K."/>
            <person name="Tiwarekar B."/>
            <person name="Costa E.D."/>
            <person name="Yadav A."/>
        </authorList>
    </citation>
    <scope>NUCLEOTIDE SEQUENCE [LARGE SCALE GENOMIC DNA]</scope>
    <source>
        <strain evidence="2 3">BA0156</strain>
    </source>
</reference>
<keyword evidence="2" id="KW-0489">Methyltransferase</keyword>
<protein>
    <submittedName>
        <fullName evidence="2">FkbM family methyltransferase</fullName>
    </submittedName>
</protein>
<dbReference type="NCBIfam" id="TIGR01444">
    <property type="entry name" value="fkbM_fam"/>
    <property type="match status" value="1"/>
</dbReference>
<dbReference type="PANTHER" id="PTHR34203:SF15">
    <property type="entry name" value="SLL1173 PROTEIN"/>
    <property type="match status" value="1"/>
</dbReference>
<name>A0A6G8ICF1_9BURK</name>
<gene>
    <name evidence="2" type="ORF">G9Q37_00360</name>
</gene>
<dbReference type="SUPFAM" id="SSF53335">
    <property type="entry name" value="S-adenosyl-L-methionine-dependent methyltransferases"/>
    <property type="match status" value="1"/>
</dbReference>
<dbReference type="EMBL" id="CP049989">
    <property type="protein sequence ID" value="QIM50690.1"/>
    <property type="molecule type" value="Genomic_DNA"/>
</dbReference>
<dbReference type="Gene3D" id="3.40.50.150">
    <property type="entry name" value="Vaccinia Virus protein VP39"/>
    <property type="match status" value="1"/>
</dbReference>
<dbReference type="Pfam" id="PF05050">
    <property type="entry name" value="Methyltransf_21"/>
    <property type="match status" value="1"/>
</dbReference>
<accession>A0A6G8ICF1</accession>
<feature type="domain" description="Methyltransferase FkbM" evidence="1">
    <location>
        <begin position="95"/>
        <end position="249"/>
    </location>
</feature>
<keyword evidence="2" id="KW-0808">Transferase</keyword>
<evidence type="ECO:0000313" key="2">
    <source>
        <dbReference type="EMBL" id="QIM50690.1"/>
    </source>
</evidence>